<keyword evidence="8 10" id="KW-0030">Aminoacyl-tRNA synthetase</keyword>
<dbReference type="CDD" id="cd00672">
    <property type="entry name" value="CysRS_core"/>
    <property type="match status" value="1"/>
</dbReference>
<dbReference type="GO" id="GO:0008270">
    <property type="term" value="F:zinc ion binding"/>
    <property type="evidence" value="ECO:0007669"/>
    <property type="project" value="UniProtKB-UniRule"/>
</dbReference>
<keyword evidence="4 10" id="KW-0547">Nucleotide-binding</keyword>
<evidence type="ECO:0000313" key="13">
    <source>
        <dbReference type="EMBL" id="QFZ18867.1"/>
    </source>
</evidence>
<gene>
    <name evidence="10" type="primary">cysS</name>
    <name evidence="13" type="ORF">EKG83_16690</name>
</gene>
<dbReference type="GO" id="GO:0004817">
    <property type="term" value="F:cysteine-tRNA ligase activity"/>
    <property type="evidence" value="ECO:0007669"/>
    <property type="project" value="UniProtKB-UniRule"/>
</dbReference>
<dbReference type="InterPro" id="IPR014729">
    <property type="entry name" value="Rossmann-like_a/b/a_fold"/>
</dbReference>
<evidence type="ECO:0000256" key="7">
    <source>
        <dbReference type="ARBA" id="ARBA00022917"/>
    </source>
</evidence>
<feature type="domain" description="tRNA synthetases class I catalytic" evidence="11">
    <location>
        <begin position="50"/>
        <end position="362"/>
    </location>
</feature>
<proteinExistence type="inferred from homology"/>
<evidence type="ECO:0000259" key="12">
    <source>
        <dbReference type="Pfam" id="PF23493"/>
    </source>
</evidence>
<evidence type="ECO:0000256" key="4">
    <source>
        <dbReference type="ARBA" id="ARBA00022741"/>
    </source>
</evidence>
<keyword evidence="5 10" id="KW-0862">Zinc</keyword>
<feature type="short sequence motif" description="'HIGH' region" evidence="10">
    <location>
        <begin position="64"/>
        <end position="74"/>
    </location>
</feature>
<dbReference type="EMBL" id="CP034550">
    <property type="protein sequence ID" value="QFZ18867.1"/>
    <property type="molecule type" value="Genomic_DNA"/>
</dbReference>
<evidence type="ECO:0000256" key="9">
    <source>
        <dbReference type="ARBA" id="ARBA00047398"/>
    </source>
</evidence>
<comment type="catalytic activity">
    <reaction evidence="9 10">
        <text>tRNA(Cys) + L-cysteine + ATP = L-cysteinyl-tRNA(Cys) + AMP + diphosphate</text>
        <dbReference type="Rhea" id="RHEA:17773"/>
        <dbReference type="Rhea" id="RHEA-COMP:9661"/>
        <dbReference type="Rhea" id="RHEA-COMP:9679"/>
        <dbReference type="ChEBI" id="CHEBI:30616"/>
        <dbReference type="ChEBI" id="CHEBI:33019"/>
        <dbReference type="ChEBI" id="CHEBI:35235"/>
        <dbReference type="ChEBI" id="CHEBI:78442"/>
        <dbReference type="ChEBI" id="CHEBI:78517"/>
        <dbReference type="ChEBI" id="CHEBI:456215"/>
        <dbReference type="EC" id="6.1.1.16"/>
    </reaction>
</comment>
<comment type="cofactor">
    <cofactor evidence="10">
        <name>Zn(2+)</name>
        <dbReference type="ChEBI" id="CHEBI:29105"/>
    </cofactor>
    <text evidence="10">Binds 1 zinc ion per subunit.</text>
</comment>
<keyword evidence="2 10" id="KW-0436">Ligase</keyword>
<dbReference type="KEGG" id="ssyi:EKG83_16690"/>
<dbReference type="Gene3D" id="1.20.120.1910">
    <property type="entry name" value="Cysteine-tRNA ligase, C-terminal anti-codon recognition domain"/>
    <property type="match status" value="1"/>
</dbReference>
<feature type="short sequence motif" description="'KMSKS' region" evidence="10">
    <location>
        <begin position="315"/>
        <end position="319"/>
    </location>
</feature>
<dbReference type="SUPFAM" id="SSF52374">
    <property type="entry name" value="Nucleotidylyl transferase"/>
    <property type="match status" value="1"/>
</dbReference>
<dbReference type="InterPro" id="IPR032678">
    <property type="entry name" value="tRNA-synt_1_cat_dom"/>
</dbReference>
<feature type="domain" description="Cysteinyl-tRNA ligase anticodon binding" evidence="12">
    <location>
        <begin position="471"/>
        <end position="513"/>
    </location>
</feature>
<evidence type="ECO:0000256" key="10">
    <source>
        <dbReference type="HAMAP-Rule" id="MF_00041"/>
    </source>
</evidence>
<dbReference type="PRINTS" id="PR00983">
    <property type="entry name" value="TRNASYNTHCYS"/>
</dbReference>
<evidence type="ECO:0000256" key="3">
    <source>
        <dbReference type="ARBA" id="ARBA00022723"/>
    </source>
</evidence>
<dbReference type="Gene3D" id="3.40.50.620">
    <property type="entry name" value="HUPs"/>
    <property type="match status" value="1"/>
</dbReference>
<dbReference type="InterPro" id="IPR015803">
    <property type="entry name" value="Cys-tRNA-ligase"/>
</dbReference>
<comment type="similarity">
    <text evidence="10">Belongs to the class-I aminoacyl-tRNA synthetase family.</text>
</comment>
<dbReference type="PANTHER" id="PTHR10890:SF3">
    <property type="entry name" value="CYSTEINE--TRNA LIGASE, CYTOPLASMIC"/>
    <property type="match status" value="1"/>
</dbReference>
<dbReference type="EC" id="6.1.1.16" evidence="10"/>
<dbReference type="Pfam" id="PF23493">
    <property type="entry name" value="CysS_C"/>
    <property type="match status" value="1"/>
</dbReference>
<evidence type="ECO:0000256" key="6">
    <source>
        <dbReference type="ARBA" id="ARBA00022840"/>
    </source>
</evidence>
<dbReference type="GO" id="GO:0005524">
    <property type="term" value="F:ATP binding"/>
    <property type="evidence" value="ECO:0007669"/>
    <property type="project" value="UniProtKB-UniRule"/>
</dbReference>
<evidence type="ECO:0000256" key="5">
    <source>
        <dbReference type="ARBA" id="ARBA00022833"/>
    </source>
</evidence>
<dbReference type="InterPro" id="IPR009080">
    <property type="entry name" value="tRNAsynth_Ia_anticodon-bd"/>
</dbReference>
<dbReference type="OrthoDB" id="9815130at2"/>
<keyword evidence="6 10" id="KW-0067">ATP-binding</keyword>
<keyword evidence="14" id="KW-1185">Reference proteome</keyword>
<comment type="subunit">
    <text evidence="1 10">Monomer.</text>
</comment>
<feature type="binding site" evidence="10">
    <location>
        <position position="283"/>
    </location>
    <ligand>
        <name>Zn(2+)</name>
        <dbReference type="ChEBI" id="CHEBI:29105"/>
    </ligand>
</feature>
<dbReference type="SUPFAM" id="SSF47323">
    <property type="entry name" value="Anticodon-binding domain of a subclass of class I aminoacyl-tRNA synthetases"/>
    <property type="match status" value="1"/>
</dbReference>
<name>A0A5Q0GXQ2_SACSY</name>
<dbReference type="InterPro" id="IPR056411">
    <property type="entry name" value="CysS_C"/>
</dbReference>
<protein>
    <recommendedName>
        <fullName evidence="10">Cysteine--tRNA ligase</fullName>
        <ecNumber evidence="10">6.1.1.16</ecNumber>
    </recommendedName>
    <alternativeName>
        <fullName evidence="10">Cysteinyl-tRNA synthetase</fullName>
        <shortName evidence="10">CysRS</shortName>
    </alternativeName>
</protein>
<evidence type="ECO:0000256" key="1">
    <source>
        <dbReference type="ARBA" id="ARBA00011245"/>
    </source>
</evidence>
<dbReference type="AlphaFoldDB" id="A0A5Q0GXQ2"/>
<evidence type="ECO:0000259" key="11">
    <source>
        <dbReference type="Pfam" id="PF01406"/>
    </source>
</evidence>
<dbReference type="PANTHER" id="PTHR10890">
    <property type="entry name" value="CYSTEINYL-TRNA SYNTHETASE"/>
    <property type="match status" value="1"/>
</dbReference>
<comment type="subcellular location">
    <subcellularLocation>
        <location evidence="10">Cytoplasm</location>
    </subcellularLocation>
</comment>
<feature type="binding site" evidence="10">
    <location>
        <position position="279"/>
    </location>
    <ligand>
        <name>Zn(2+)</name>
        <dbReference type="ChEBI" id="CHEBI:29105"/>
    </ligand>
</feature>
<sequence length="522" mass="57802">MRYVGASPGRDRTTWHARWGAGSEFGGRAVAAGVTPRLYNSLGRKQVGFRPLVPGRVSIYSCGPTVYSDPHLGNMRPYVFSDTLRRMFEWKGLEVVQTVNITDVGHTVGDTDLGEDKVELAARRQETSVWEVTRRHTEAYFRDLADLNVLPHTHNPRASDHVPQMIEFVRVLEERGFTYRLDSGLYFDTGRSPDYGLLALMPAGAESDVVRLEVVPGKRSRADFAVWRSERDRRRLVHWESPWGPGVPGWHLECSVMSRDLLGDRFDIHTGGVDHREIHHVNEIAQSTAFLGVADAARWVPLWMHNEFVLFGRQKMAKSRGRMPVLRDVVSAGYHPLVFRYHLLGAHYRSQMDIGDEGLRAAAAALRRLLGRVAPLRPLPEVPTFAAAHAALTGEAGRAALARVDEAVSDDLNTARVLAELNGVLRDEALGEADKAVLVAAVDVLLGLRLRSLSPEEVTAGGELAVAADFVEELVAARAQARRDRDWARADEIRAQLAELGVRVVDTPTGSHWEPVATGSPD</sequence>
<reference evidence="14" key="1">
    <citation type="journal article" date="2021" name="Curr. Microbiol.">
        <title>Complete genome of nocamycin-producing strain Saccharothrix syringae NRRL B-16468 reveals the biosynthetic potential for secondary metabolites.</title>
        <authorList>
            <person name="Mo X."/>
            <person name="Yang S."/>
        </authorList>
    </citation>
    <scope>NUCLEOTIDE SEQUENCE [LARGE SCALE GENOMIC DNA]</scope>
    <source>
        <strain evidence="14">ATCC 51364 / DSM 43886 / JCM 6844 / KCTC 9398 / NBRC 14523 / NRRL B-16468 / INA 2240</strain>
    </source>
</reference>
<accession>A0A5Q0GXQ2</accession>
<feature type="binding site" evidence="10">
    <location>
        <position position="62"/>
    </location>
    <ligand>
        <name>Zn(2+)</name>
        <dbReference type="ChEBI" id="CHEBI:29105"/>
    </ligand>
</feature>
<feature type="binding site" evidence="10">
    <location>
        <position position="318"/>
    </location>
    <ligand>
        <name>ATP</name>
        <dbReference type="ChEBI" id="CHEBI:30616"/>
    </ligand>
</feature>
<evidence type="ECO:0000256" key="8">
    <source>
        <dbReference type="ARBA" id="ARBA00023146"/>
    </source>
</evidence>
<keyword evidence="3 10" id="KW-0479">Metal-binding</keyword>
<dbReference type="GO" id="GO:0005829">
    <property type="term" value="C:cytosol"/>
    <property type="evidence" value="ECO:0007669"/>
    <property type="project" value="TreeGrafter"/>
</dbReference>
<keyword evidence="7 10" id="KW-0648">Protein biosynthesis</keyword>
<keyword evidence="10" id="KW-0963">Cytoplasm</keyword>
<feature type="binding site" evidence="10">
    <location>
        <position position="254"/>
    </location>
    <ligand>
        <name>Zn(2+)</name>
        <dbReference type="ChEBI" id="CHEBI:29105"/>
    </ligand>
</feature>
<dbReference type="Proteomes" id="UP000325787">
    <property type="component" value="Chromosome"/>
</dbReference>
<organism evidence="13 14">
    <name type="scientific">Saccharothrix syringae</name>
    <name type="common">Nocardiopsis syringae</name>
    <dbReference type="NCBI Taxonomy" id="103733"/>
    <lineage>
        <taxon>Bacteria</taxon>
        <taxon>Bacillati</taxon>
        <taxon>Actinomycetota</taxon>
        <taxon>Actinomycetes</taxon>
        <taxon>Pseudonocardiales</taxon>
        <taxon>Pseudonocardiaceae</taxon>
        <taxon>Saccharothrix</taxon>
    </lineage>
</organism>
<dbReference type="InterPro" id="IPR024909">
    <property type="entry name" value="Cys-tRNA/MSH_ligase"/>
</dbReference>
<dbReference type="NCBIfam" id="TIGR00435">
    <property type="entry name" value="cysS"/>
    <property type="match status" value="1"/>
</dbReference>
<evidence type="ECO:0000256" key="2">
    <source>
        <dbReference type="ARBA" id="ARBA00022598"/>
    </source>
</evidence>
<dbReference type="HAMAP" id="MF_00041">
    <property type="entry name" value="Cys_tRNA_synth"/>
    <property type="match status" value="1"/>
</dbReference>
<dbReference type="Pfam" id="PF01406">
    <property type="entry name" value="tRNA-synt_1e"/>
    <property type="match status" value="1"/>
</dbReference>
<evidence type="ECO:0000313" key="14">
    <source>
        <dbReference type="Proteomes" id="UP000325787"/>
    </source>
</evidence>
<dbReference type="GO" id="GO:0006423">
    <property type="term" value="P:cysteinyl-tRNA aminoacylation"/>
    <property type="evidence" value="ECO:0007669"/>
    <property type="project" value="UniProtKB-UniRule"/>
</dbReference>